<comment type="caution">
    <text evidence="1">The sequence shown here is derived from an EMBL/GenBank/DDBJ whole genome shotgun (WGS) entry which is preliminary data.</text>
</comment>
<dbReference type="EMBL" id="VUJU01010634">
    <property type="protein sequence ID" value="KAF0713557.1"/>
    <property type="molecule type" value="Genomic_DNA"/>
</dbReference>
<accession>A0A6G0VYM7</accession>
<dbReference type="AlphaFoldDB" id="A0A6G0VYM7"/>
<sequence>MKLPIFCITSSTKTENVNVDQKRKHKKKRHFKEFFENEEHITTVDHTKKNNLINYSYESDNKSQSMFLMLIDNIPAPSSYSISILLLI</sequence>
<proteinExistence type="predicted"/>
<organism evidence="1 2">
    <name type="scientific">Aphis craccivora</name>
    <name type="common">Cowpea aphid</name>
    <dbReference type="NCBI Taxonomy" id="307492"/>
    <lineage>
        <taxon>Eukaryota</taxon>
        <taxon>Metazoa</taxon>
        <taxon>Ecdysozoa</taxon>
        <taxon>Arthropoda</taxon>
        <taxon>Hexapoda</taxon>
        <taxon>Insecta</taxon>
        <taxon>Pterygota</taxon>
        <taxon>Neoptera</taxon>
        <taxon>Paraneoptera</taxon>
        <taxon>Hemiptera</taxon>
        <taxon>Sternorrhyncha</taxon>
        <taxon>Aphidomorpha</taxon>
        <taxon>Aphidoidea</taxon>
        <taxon>Aphididae</taxon>
        <taxon>Aphidini</taxon>
        <taxon>Aphis</taxon>
        <taxon>Aphis</taxon>
    </lineage>
</organism>
<evidence type="ECO:0000313" key="1">
    <source>
        <dbReference type="EMBL" id="KAF0713557.1"/>
    </source>
</evidence>
<dbReference type="Proteomes" id="UP000478052">
    <property type="component" value="Unassembled WGS sequence"/>
</dbReference>
<gene>
    <name evidence="1" type="ORF">FWK35_00029286</name>
</gene>
<evidence type="ECO:0000313" key="2">
    <source>
        <dbReference type="Proteomes" id="UP000478052"/>
    </source>
</evidence>
<keyword evidence="2" id="KW-1185">Reference proteome</keyword>
<name>A0A6G0VYM7_APHCR</name>
<reference evidence="1 2" key="1">
    <citation type="submission" date="2019-08" db="EMBL/GenBank/DDBJ databases">
        <title>Whole genome of Aphis craccivora.</title>
        <authorList>
            <person name="Voronova N.V."/>
            <person name="Shulinski R.S."/>
            <person name="Bandarenka Y.V."/>
            <person name="Zhorov D.G."/>
            <person name="Warner D."/>
        </authorList>
    </citation>
    <scope>NUCLEOTIDE SEQUENCE [LARGE SCALE GENOMIC DNA]</scope>
    <source>
        <strain evidence="1">180601</strain>
        <tissue evidence="1">Whole Body</tissue>
    </source>
</reference>
<protein>
    <submittedName>
        <fullName evidence="1">Uncharacterized protein</fullName>
    </submittedName>
</protein>